<proteinExistence type="predicted"/>
<dbReference type="Proteomes" id="UP000606786">
    <property type="component" value="Unassembled WGS sequence"/>
</dbReference>
<accession>A0A811VBN1</accession>
<keyword evidence="2" id="KW-1185">Reference proteome</keyword>
<evidence type="ECO:0000313" key="1">
    <source>
        <dbReference type="EMBL" id="CAD7011633.1"/>
    </source>
</evidence>
<protein>
    <submittedName>
        <fullName evidence="1">(Mediterranean fruit fly) hypothetical protein</fullName>
    </submittedName>
</protein>
<dbReference type="AlphaFoldDB" id="A0A811VBN1"/>
<evidence type="ECO:0000313" key="2">
    <source>
        <dbReference type="Proteomes" id="UP000606786"/>
    </source>
</evidence>
<reference evidence="1" key="1">
    <citation type="submission" date="2020-11" db="EMBL/GenBank/DDBJ databases">
        <authorList>
            <person name="Whitehead M."/>
        </authorList>
    </citation>
    <scope>NUCLEOTIDE SEQUENCE</scope>
    <source>
        <strain evidence="1">EGII</strain>
    </source>
</reference>
<dbReference type="EMBL" id="CAJHJT010000056">
    <property type="protein sequence ID" value="CAD7011633.1"/>
    <property type="molecule type" value="Genomic_DNA"/>
</dbReference>
<name>A0A811VBN1_CERCA</name>
<sequence>MSNTREKLLKAKCKKKLAVFYITVAFKNVKPHTSVCVYIYICVCASGSPHYSIIPFKRVALPLSLPPKAAATSKTSKPCHFGRFVAPQNFTDYHSFFLSP</sequence>
<organism evidence="1 2">
    <name type="scientific">Ceratitis capitata</name>
    <name type="common">Mediterranean fruit fly</name>
    <name type="synonym">Tephritis capitata</name>
    <dbReference type="NCBI Taxonomy" id="7213"/>
    <lineage>
        <taxon>Eukaryota</taxon>
        <taxon>Metazoa</taxon>
        <taxon>Ecdysozoa</taxon>
        <taxon>Arthropoda</taxon>
        <taxon>Hexapoda</taxon>
        <taxon>Insecta</taxon>
        <taxon>Pterygota</taxon>
        <taxon>Neoptera</taxon>
        <taxon>Endopterygota</taxon>
        <taxon>Diptera</taxon>
        <taxon>Brachycera</taxon>
        <taxon>Muscomorpha</taxon>
        <taxon>Tephritoidea</taxon>
        <taxon>Tephritidae</taxon>
        <taxon>Ceratitis</taxon>
        <taxon>Ceratitis</taxon>
    </lineage>
</organism>
<comment type="caution">
    <text evidence="1">The sequence shown here is derived from an EMBL/GenBank/DDBJ whole genome shotgun (WGS) entry which is preliminary data.</text>
</comment>
<gene>
    <name evidence="1" type="ORF">CCAP1982_LOCUS19722</name>
</gene>